<proteinExistence type="predicted"/>
<gene>
    <name evidence="2" type="ORF">D0C36_21300</name>
</gene>
<feature type="signal peptide" evidence="1">
    <location>
        <begin position="1"/>
        <end position="21"/>
    </location>
</feature>
<sequence length="340" mass="39163">MIKKLHVLFLFLILSAGAAKAQNVDFHLNGFGFFDNREYKEFPERSRTYSGIRTTLDVGFNLDSNNHFIAGANMLHEFGGRPFFVKVNPVIYYSFTNKNWLFNIGAFSREGLLTDYPRAMLNDTLRYYRPNVEGMAARFKNEHVTETIWIDWVSRQTATDREQFLFGFSGKYQPWKKGPLYLAHYAFMLHDAGTATPDPNDHIQDNGAIQVKLGANFSHKTFLDSLNVEAGGMMSLERIRGVDGFQKPTGFVASAYLSYWRVALYDEFYKGDGHHIDYGDAYYRFKTYNRLDFIITPFSAKGLKGQFVFSLHNSPGFSSNQEAFRLVYDIGRKNLVRFKD</sequence>
<evidence type="ECO:0000313" key="2">
    <source>
        <dbReference type="EMBL" id="RFZ90334.1"/>
    </source>
</evidence>
<keyword evidence="3" id="KW-1185">Reference proteome</keyword>
<dbReference type="AlphaFoldDB" id="A0A372NN09"/>
<feature type="chain" id="PRO_5017026801" description="Porin" evidence="1">
    <location>
        <begin position="22"/>
        <end position="340"/>
    </location>
</feature>
<dbReference type="Proteomes" id="UP000264217">
    <property type="component" value="Unassembled WGS sequence"/>
</dbReference>
<keyword evidence="1" id="KW-0732">Signal</keyword>
<reference evidence="2 3" key="1">
    <citation type="submission" date="2018-08" db="EMBL/GenBank/DDBJ databases">
        <title>Mucilaginibacter sp. MYSH2.</title>
        <authorList>
            <person name="Seo T."/>
        </authorList>
    </citation>
    <scope>NUCLEOTIDE SEQUENCE [LARGE SCALE GENOMIC DNA]</scope>
    <source>
        <strain evidence="2 3">MYSH2</strain>
    </source>
</reference>
<name>A0A372NN09_9SPHI</name>
<accession>A0A372NN09</accession>
<organism evidence="2 3">
    <name type="scientific">Mucilaginibacter conchicola</name>
    <dbReference type="NCBI Taxonomy" id="2303333"/>
    <lineage>
        <taxon>Bacteria</taxon>
        <taxon>Pseudomonadati</taxon>
        <taxon>Bacteroidota</taxon>
        <taxon>Sphingobacteriia</taxon>
        <taxon>Sphingobacteriales</taxon>
        <taxon>Sphingobacteriaceae</taxon>
        <taxon>Mucilaginibacter</taxon>
    </lineage>
</organism>
<comment type="caution">
    <text evidence="2">The sequence shown here is derived from an EMBL/GenBank/DDBJ whole genome shotgun (WGS) entry which is preliminary data.</text>
</comment>
<evidence type="ECO:0008006" key="4">
    <source>
        <dbReference type="Google" id="ProtNLM"/>
    </source>
</evidence>
<dbReference type="RefSeq" id="WP_117393748.1">
    <property type="nucleotide sequence ID" value="NZ_QWDC01000004.1"/>
</dbReference>
<evidence type="ECO:0000313" key="3">
    <source>
        <dbReference type="Proteomes" id="UP000264217"/>
    </source>
</evidence>
<evidence type="ECO:0000256" key="1">
    <source>
        <dbReference type="SAM" id="SignalP"/>
    </source>
</evidence>
<dbReference type="OrthoDB" id="1016806at2"/>
<protein>
    <recommendedName>
        <fullName evidence="4">Porin</fullName>
    </recommendedName>
</protein>
<dbReference type="EMBL" id="QWDC01000004">
    <property type="protein sequence ID" value="RFZ90334.1"/>
    <property type="molecule type" value="Genomic_DNA"/>
</dbReference>